<protein>
    <submittedName>
        <fullName evidence="2">Uncharacterized protein</fullName>
    </submittedName>
</protein>
<evidence type="ECO:0000256" key="1">
    <source>
        <dbReference type="SAM" id="MobiDB-lite"/>
    </source>
</evidence>
<name>A0A6B0VJ95_9EURY</name>
<feature type="compositionally biased region" description="Basic and acidic residues" evidence="1">
    <location>
        <begin position="272"/>
        <end position="284"/>
    </location>
</feature>
<keyword evidence="3" id="KW-1185">Reference proteome</keyword>
<proteinExistence type="predicted"/>
<feature type="region of interest" description="Disordered" evidence="1">
    <location>
        <begin position="13"/>
        <end position="48"/>
    </location>
</feature>
<sequence length="1139" mass="127210">MSEILGRFELNPNDWGDYVRQTAESTTPTIPPNNSATPNSTDCVDEDNVDPSTLAECANELADRWEDVDFTETNSDTWPPTLHKREQWMGRQDKLPFAPWGDYDHPEADPDEDARWKWGLEENYVDGETVAIAEDDPRLDGRVFIQLEDDPYAFVDGDDIRCPETGEVHPAFVAILEHLGATYADVSTSGSGVHAYYRGELPIDGTEQATFALDSDPWGKNDDVPTVEIYANKHVNVATGEHVEETPLEVAKWDTDVLRTILKVNGYEDQESVEHDTDRERPELKGYNPDSTSADETTADIRDVLATVDNLEPSDVRLRTRQTGEESTGWSTWDPSYRASASGESLHYNGEGVFHDHKENEAFGVLGLIAVEEDIISNPWDRLTGAEWWNAVEAARDRGAPIPELDRSVGQQATEPTTVLPSEDILPPVTAWDWEAAGARAAHGELPEQDTLDVDDVRERTVETIADGYKRGDRRLVEVLPTGGKSFGSIEAAARTSEPITYLTGRGRKEQYDQIAEWCREHGLTYKILPAFTRDCPTASGEHGEDWKETVLDWYNRGATPQDIHKYAEDILDRPLPCQVGHDENHVDCPYARKWDFDPETDGSADPDEDLQINVLIGHYTHAHREDKVVHGRTVVFDEFPGGAYERTLDHGIEGAVTYYLQSHDAIPFDDYTELLEGRDDDARRANALTELLDHRIDPDGRAVLKDDAANAAAPLAAFTLLAAAENNLGNGLERAEFAADGHDNDDSRVGLHDREEGTVRVLAPPDLSYARGVVALDGTPTKSMWELVLGERLNHRQILTDDERRDYLRDALDLNLVRTSEYVKPYNSADHVAVNDDAALLEAITERHDEDPSVITSMTALQEYKCEGVLSYNDNTGEVLEGPADQVRWYGNVLGSNEFKHKRVGAVIGSTHYGDRFIQKWGAYAGEAVERNDEKGAELSYGEFGDDVLQHMREHTTLQSVMRFGRDGEGAVVYVHTDTLPEWVEPVIAAEGRVIRTRSEGEQQVIKAATDLHSWQTAEIAEHPIVNVGKRQVFNILNDLADHGYLQRESDGRGYVWYDDGLHRINDHGDVELEPVELDGAEGANEVEEIARRKTIYTWDFRNSPCELTSDPADSLNDIDRLASEPATGGDRPPDSID</sequence>
<dbReference type="OrthoDB" id="242746at2157"/>
<dbReference type="Proteomes" id="UP000434101">
    <property type="component" value="Unassembled WGS sequence"/>
</dbReference>
<comment type="caution">
    <text evidence="2">The sequence shown here is derived from an EMBL/GenBank/DDBJ whole genome shotgun (WGS) entry which is preliminary data.</text>
</comment>
<dbReference type="AlphaFoldDB" id="A0A6B0VJ95"/>
<evidence type="ECO:0000313" key="2">
    <source>
        <dbReference type="EMBL" id="MXV61608.1"/>
    </source>
</evidence>
<feature type="region of interest" description="Disordered" evidence="1">
    <location>
        <begin position="1105"/>
        <end position="1139"/>
    </location>
</feature>
<accession>A0A6B0VJ95</accession>
<gene>
    <name evidence="2" type="ORF">GS429_05915</name>
</gene>
<feature type="compositionally biased region" description="Polar residues" evidence="1">
    <location>
        <begin position="22"/>
        <end position="42"/>
    </location>
</feature>
<evidence type="ECO:0000313" key="3">
    <source>
        <dbReference type="Proteomes" id="UP000434101"/>
    </source>
</evidence>
<feature type="region of interest" description="Disordered" evidence="1">
    <location>
        <begin position="269"/>
        <end position="295"/>
    </location>
</feature>
<reference evidence="2 3" key="1">
    <citation type="submission" date="2020-01" db="EMBL/GenBank/DDBJ databases">
        <title>Natronorubrum sp. JWXQ-INN 674 isolated from Inner Mongolia Autonomous Region of China.</title>
        <authorList>
            <person name="Xue Q."/>
        </authorList>
    </citation>
    <scope>NUCLEOTIDE SEQUENCE [LARGE SCALE GENOMIC DNA]</scope>
    <source>
        <strain evidence="2 3">JWXQ-INN-674</strain>
    </source>
</reference>
<organism evidence="2 3">
    <name type="scientific">Natronorubrum halalkaliphilum</name>
    <dbReference type="NCBI Taxonomy" id="2691917"/>
    <lineage>
        <taxon>Archaea</taxon>
        <taxon>Methanobacteriati</taxon>
        <taxon>Methanobacteriota</taxon>
        <taxon>Stenosarchaea group</taxon>
        <taxon>Halobacteria</taxon>
        <taxon>Halobacteriales</taxon>
        <taxon>Natrialbaceae</taxon>
        <taxon>Natronorubrum</taxon>
    </lineage>
</organism>
<dbReference type="EMBL" id="WUYX01000022">
    <property type="protein sequence ID" value="MXV61608.1"/>
    <property type="molecule type" value="Genomic_DNA"/>
</dbReference>
<dbReference type="RefSeq" id="WP_160063642.1">
    <property type="nucleotide sequence ID" value="NZ_WUYX01000022.1"/>
</dbReference>